<keyword evidence="1" id="KW-0175">Coiled coil</keyword>
<name>A0ABD1DGD3_CULPP</name>
<proteinExistence type="predicted"/>
<sequence length="542" mass="62815">MVARTVGVSDIQEKDVCVEDPQCTTESDIENIKQVLINLQKSRDDKVNYSVDKDDADCKRHLMQIKAGLTKLTHQRKMMAKRYVSEQQYNQLVQEYDGELKRLERSFEEQKAYSLSTLKDTLAHLVRDVEKLRKTEGDLRSQLRTWDIKNDGLRKELFDHFMKSDNIELAQRKFSQMKSDYFTEAIFTEVAWRHFKTIEVMTQLLNLIKDLDDRTQALSQVYRNAKLYSRFQIEKNATLLLIEAEVIKMQAKIEEGLFITYVQHEKLKNMSRELDFETEQIASQFLDYPVEDEAKELEQLKVTLGKLPPALMTKIANITTRASYKQQRRLMNLLAIVPNHNQIYALDVMVESGMQSLQFSILWTLDHLGQTVGTFNGQLNQSYINDVKKKIQENVKSVMKCKDKFKIVNHNGKCIQTTLTEHKVQTFRRIKKFHKVLATSSCTTFRLTSSSATNEFFSIVSDSGRRLIATDLDFSRGVYVGSEPNSGSSESNGKWMLEPIGDGAEYFKIRTYHAINTVPMIHDVWTDSRNNEEFVLVARDET</sequence>
<reference evidence="2 3" key="1">
    <citation type="submission" date="2024-05" db="EMBL/GenBank/DDBJ databases">
        <title>Culex pipiens pipiens assembly and annotation.</title>
        <authorList>
            <person name="Alout H."/>
            <person name="Durand T."/>
        </authorList>
    </citation>
    <scope>NUCLEOTIDE SEQUENCE [LARGE SCALE GENOMIC DNA]</scope>
    <source>
        <strain evidence="2">HA-2024</strain>
        <tissue evidence="2">Whole body</tissue>
    </source>
</reference>
<dbReference type="EMBL" id="JBEHCU010005876">
    <property type="protein sequence ID" value="KAL1398494.1"/>
    <property type="molecule type" value="Genomic_DNA"/>
</dbReference>
<comment type="caution">
    <text evidence="2">The sequence shown here is derived from an EMBL/GenBank/DDBJ whole genome shotgun (WGS) entry which is preliminary data.</text>
</comment>
<organism evidence="2 3">
    <name type="scientific">Culex pipiens pipiens</name>
    <name type="common">Northern house mosquito</name>
    <dbReference type="NCBI Taxonomy" id="38569"/>
    <lineage>
        <taxon>Eukaryota</taxon>
        <taxon>Metazoa</taxon>
        <taxon>Ecdysozoa</taxon>
        <taxon>Arthropoda</taxon>
        <taxon>Hexapoda</taxon>
        <taxon>Insecta</taxon>
        <taxon>Pterygota</taxon>
        <taxon>Neoptera</taxon>
        <taxon>Endopterygota</taxon>
        <taxon>Diptera</taxon>
        <taxon>Nematocera</taxon>
        <taxon>Culicoidea</taxon>
        <taxon>Culicidae</taxon>
        <taxon>Culicinae</taxon>
        <taxon>Culicini</taxon>
        <taxon>Culex</taxon>
        <taxon>Culex</taxon>
    </lineage>
</organism>
<dbReference type="AlphaFoldDB" id="A0ABD1DGD3"/>
<evidence type="ECO:0000256" key="1">
    <source>
        <dbReference type="SAM" id="Coils"/>
    </source>
</evidence>
<dbReference type="Proteomes" id="UP001562425">
    <property type="component" value="Unassembled WGS sequence"/>
</dbReference>
<accession>A0ABD1DGD3</accession>
<evidence type="ECO:0000313" key="3">
    <source>
        <dbReference type="Proteomes" id="UP001562425"/>
    </source>
</evidence>
<evidence type="ECO:0000313" key="2">
    <source>
        <dbReference type="EMBL" id="KAL1398494.1"/>
    </source>
</evidence>
<protein>
    <submittedName>
        <fullName evidence="2">Uncharacterized protein</fullName>
    </submittedName>
</protein>
<keyword evidence="3" id="KW-1185">Reference proteome</keyword>
<feature type="non-terminal residue" evidence="2">
    <location>
        <position position="542"/>
    </location>
</feature>
<gene>
    <name evidence="2" type="ORF">pipiens_008919</name>
</gene>
<feature type="coiled-coil region" evidence="1">
    <location>
        <begin position="86"/>
        <end position="135"/>
    </location>
</feature>